<accession>A0ABC8QCP1</accession>
<evidence type="ECO:0000313" key="1">
    <source>
        <dbReference type="EMBL" id="CAJ0792776.1"/>
    </source>
</evidence>
<keyword evidence="2" id="KW-1185">Reference proteome</keyword>
<comment type="caution">
    <text evidence="1">The sequence shown here is derived from an EMBL/GenBank/DDBJ whole genome shotgun (WGS) entry which is preliminary data.</text>
</comment>
<dbReference type="Proteomes" id="UP001189663">
    <property type="component" value="Unassembled WGS sequence"/>
</dbReference>
<organism evidence="1 2">
    <name type="scientific">Ralstonia holmesii</name>
    <dbReference type="NCBI Taxonomy" id="3058602"/>
    <lineage>
        <taxon>Bacteria</taxon>
        <taxon>Pseudomonadati</taxon>
        <taxon>Pseudomonadota</taxon>
        <taxon>Betaproteobacteria</taxon>
        <taxon>Burkholderiales</taxon>
        <taxon>Burkholderiaceae</taxon>
        <taxon>Ralstonia</taxon>
    </lineage>
</organism>
<sequence length="310" mass="34257">MTNTAIGVDQNTSLLYEGSLSLYGHAIWPSPFMSIAAHAGALCDWKRDRDYVRLEDAPMLFREDSFDPVARVRRGRLYVRRTAENPASWYVQRHPAYAAPGQSNLSGPNVHVGLDARGFLPMRLVTFQSWLASAEFFSKRRDAVLVLGSGERATVHPVLDVERLATGEELITVRTRPGLSGLPELIVALLPEQYAGHVIEQYEKAANSAFRDDAESVIDRCREAATAALNAERLNFSDVQKAEDLAALGKFFATQGKEILGNAALILARLHARGKSAEQIKRGTLPPSEADAESAITLLGLIYRELRWTR</sequence>
<name>A0ABC8QCP1_9RALS</name>
<dbReference type="RefSeq" id="WP_316683986.1">
    <property type="nucleotide sequence ID" value="NZ_CATZAT010000005.1"/>
</dbReference>
<protein>
    <submittedName>
        <fullName evidence="1">Uncharacterized protein</fullName>
    </submittedName>
</protein>
<dbReference type="AlphaFoldDB" id="A0ABC8QCP1"/>
<proteinExistence type="predicted"/>
<evidence type="ECO:0000313" key="2">
    <source>
        <dbReference type="Proteomes" id="UP001189663"/>
    </source>
</evidence>
<gene>
    <name evidence="1" type="ORF">LMG18096_02728</name>
</gene>
<dbReference type="EMBL" id="CATZAT010000005">
    <property type="protein sequence ID" value="CAJ0792776.1"/>
    <property type="molecule type" value="Genomic_DNA"/>
</dbReference>
<reference evidence="1 2" key="1">
    <citation type="submission" date="2023-07" db="EMBL/GenBank/DDBJ databases">
        <authorList>
            <person name="Peeters C."/>
        </authorList>
    </citation>
    <scope>NUCLEOTIDE SEQUENCE [LARGE SCALE GENOMIC DNA]</scope>
    <source>
        <strain evidence="1 2">LMG 18096</strain>
    </source>
</reference>